<dbReference type="InterPro" id="IPR040498">
    <property type="entry name" value="PriA_CRR"/>
</dbReference>
<dbReference type="InterPro" id="IPR001650">
    <property type="entry name" value="Helicase_C-like"/>
</dbReference>
<feature type="binding site" evidence="12">
    <location>
        <position position="534"/>
    </location>
    <ligand>
        <name>Zn(2+)</name>
        <dbReference type="ChEBI" id="CHEBI:29105"/>
        <label>2</label>
    </ligand>
</feature>
<keyword evidence="4 12" id="KW-0547">Nucleotide-binding</keyword>
<protein>
    <recommendedName>
        <fullName evidence="12">Replication restart protein PriA</fullName>
    </recommendedName>
    <alternativeName>
        <fullName evidence="12">ATP-dependent DNA helicase PriA</fullName>
        <ecNumber evidence="12">5.6.2.4</ecNumber>
    </alternativeName>
    <alternativeName>
        <fullName evidence="12">DNA 3'-5' helicase PriA</fullName>
    </alternativeName>
</protein>
<dbReference type="SUPFAM" id="SSF52540">
    <property type="entry name" value="P-loop containing nucleoside triphosphate hydrolases"/>
    <property type="match status" value="2"/>
</dbReference>
<dbReference type="NCBIfam" id="TIGR00595">
    <property type="entry name" value="priA"/>
    <property type="match status" value="1"/>
</dbReference>
<dbReference type="InterPro" id="IPR036390">
    <property type="entry name" value="WH_DNA-bd_sf"/>
</dbReference>
<organism evidence="15">
    <name type="scientific">Ignavibacterium album</name>
    <dbReference type="NCBI Taxonomy" id="591197"/>
    <lineage>
        <taxon>Bacteria</taxon>
        <taxon>Pseudomonadati</taxon>
        <taxon>Ignavibacteriota</taxon>
        <taxon>Ignavibacteria</taxon>
        <taxon>Ignavibacteriales</taxon>
        <taxon>Ignavibacteriaceae</taxon>
        <taxon>Ignavibacterium</taxon>
    </lineage>
</organism>
<evidence type="ECO:0000259" key="14">
    <source>
        <dbReference type="PROSITE" id="PS51194"/>
    </source>
</evidence>
<evidence type="ECO:0000256" key="11">
    <source>
        <dbReference type="ARBA" id="ARBA00048988"/>
    </source>
</evidence>
<keyword evidence="9 12" id="KW-0238">DNA-binding</keyword>
<name>A0A7V2ZI04_9BACT</name>
<evidence type="ECO:0000259" key="13">
    <source>
        <dbReference type="PROSITE" id="PS51192"/>
    </source>
</evidence>
<dbReference type="GO" id="GO:0008270">
    <property type="term" value="F:zinc ion binding"/>
    <property type="evidence" value="ECO:0007669"/>
    <property type="project" value="UniProtKB-UniRule"/>
</dbReference>
<accession>A0A7V2ZI04</accession>
<dbReference type="SMART" id="SM00487">
    <property type="entry name" value="DEXDc"/>
    <property type="match status" value="1"/>
</dbReference>
<reference evidence="15" key="1">
    <citation type="journal article" date="2020" name="mSystems">
        <title>Genome- and Community-Level Interaction Insights into Carbon Utilization and Element Cycling Functions of Hydrothermarchaeota in Hydrothermal Sediment.</title>
        <authorList>
            <person name="Zhou Z."/>
            <person name="Liu Y."/>
            <person name="Xu W."/>
            <person name="Pan J."/>
            <person name="Luo Z.H."/>
            <person name="Li M."/>
        </authorList>
    </citation>
    <scope>NUCLEOTIDE SEQUENCE [LARGE SCALE GENOMIC DNA]</scope>
    <source>
        <strain evidence="15">SpSt-479</strain>
    </source>
</reference>
<dbReference type="NCBIfam" id="NF004066">
    <property type="entry name" value="PRK05580.1-3"/>
    <property type="match status" value="1"/>
</dbReference>
<feature type="binding site" evidence="12">
    <location>
        <position position="549"/>
    </location>
    <ligand>
        <name>Zn(2+)</name>
        <dbReference type="ChEBI" id="CHEBI:29105"/>
        <label>2</label>
    </ligand>
</feature>
<evidence type="ECO:0000256" key="10">
    <source>
        <dbReference type="ARBA" id="ARBA00023235"/>
    </source>
</evidence>
<evidence type="ECO:0000256" key="9">
    <source>
        <dbReference type="ARBA" id="ARBA00023125"/>
    </source>
</evidence>
<evidence type="ECO:0000256" key="4">
    <source>
        <dbReference type="ARBA" id="ARBA00022741"/>
    </source>
</evidence>
<feature type="binding site" evidence="12">
    <location>
        <position position="525"/>
    </location>
    <ligand>
        <name>Zn(2+)</name>
        <dbReference type="ChEBI" id="CHEBI:29105"/>
        <label>1</label>
    </ligand>
</feature>
<feature type="binding site" evidence="12">
    <location>
        <position position="565"/>
    </location>
    <ligand>
        <name>Zn(2+)</name>
        <dbReference type="ChEBI" id="CHEBI:29105"/>
        <label>1</label>
    </ligand>
</feature>
<evidence type="ECO:0000256" key="8">
    <source>
        <dbReference type="ARBA" id="ARBA00022840"/>
    </source>
</evidence>
<dbReference type="GO" id="GO:0006310">
    <property type="term" value="P:DNA recombination"/>
    <property type="evidence" value="ECO:0007669"/>
    <property type="project" value="InterPro"/>
</dbReference>
<comment type="caution">
    <text evidence="15">The sequence shown here is derived from an EMBL/GenBank/DDBJ whole genome shotgun (WGS) entry which is preliminary data.</text>
</comment>
<dbReference type="InterPro" id="IPR041236">
    <property type="entry name" value="PriA_C"/>
</dbReference>
<comment type="subunit">
    <text evidence="12">Component of the replication restart primosome.</text>
</comment>
<keyword evidence="6 12" id="KW-0347">Helicase</keyword>
<keyword evidence="5 12" id="KW-0378">Hydrolase</keyword>
<dbReference type="GO" id="GO:0006270">
    <property type="term" value="P:DNA replication initiation"/>
    <property type="evidence" value="ECO:0007669"/>
    <property type="project" value="TreeGrafter"/>
</dbReference>
<dbReference type="GO" id="GO:0005524">
    <property type="term" value="F:ATP binding"/>
    <property type="evidence" value="ECO:0007669"/>
    <property type="project" value="UniProtKB-UniRule"/>
</dbReference>
<dbReference type="CDD" id="cd17929">
    <property type="entry name" value="DEXHc_priA"/>
    <property type="match status" value="1"/>
</dbReference>
<dbReference type="GO" id="GO:0003677">
    <property type="term" value="F:DNA binding"/>
    <property type="evidence" value="ECO:0007669"/>
    <property type="project" value="UniProtKB-UniRule"/>
</dbReference>
<feature type="domain" description="Helicase ATP-binding" evidence="13">
    <location>
        <begin position="292"/>
        <end position="459"/>
    </location>
</feature>
<dbReference type="EC" id="5.6.2.4" evidence="12"/>
<dbReference type="InterPro" id="IPR042115">
    <property type="entry name" value="PriA_3primeBD_sf"/>
</dbReference>
<dbReference type="Pfam" id="PF18319">
    <property type="entry name" value="Zn_ribbon_PriA"/>
    <property type="match status" value="1"/>
</dbReference>
<keyword evidence="10 12" id="KW-0413">Isomerase</keyword>
<feature type="domain" description="Helicase C-terminal" evidence="14">
    <location>
        <begin position="557"/>
        <end position="711"/>
    </location>
</feature>
<evidence type="ECO:0000313" key="15">
    <source>
        <dbReference type="EMBL" id="HFI90322.1"/>
    </source>
</evidence>
<evidence type="ECO:0000256" key="1">
    <source>
        <dbReference type="ARBA" id="ARBA00022515"/>
    </source>
</evidence>
<dbReference type="Gene3D" id="3.40.50.300">
    <property type="entry name" value="P-loop containing nucleotide triphosphate hydrolases"/>
    <property type="match status" value="2"/>
</dbReference>
<gene>
    <name evidence="12 15" type="primary">priA</name>
    <name evidence="15" type="ORF">ENS31_02190</name>
</gene>
<dbReference type="CDD" id="cd18804">
    <property type="entry name" value="SF2_C_priA"/>
    <property type="match status" value="1"/>
</dbReference>
<dbReference type="Gene3D" id="1.10.10.10">
    <property type="entry name" value="Winged helix-like DNA-binding domain superfamily/Winged helix DNA-binding domain"/>
    <property type="match status" value="1"/>
</dbReference>
<evidence type="ECO:0000256" key="2">
    <source>
        <dbReference type="ARBA" id="ARBA00022705"/>
    </source>
</evidence>
<dbReference type="GO" id="GO:0043138">
    <property type="term" value="F:3'-5' DNA helicase activity"/>
    <property type="evidence" value="ECO:0007669"/>
    <property type="project" value="UniProtKB-EC"/>
</dbReference>
<dbReference type="InterPro" id="IPR006935">
    <property type="entry name" value="Helicase/UvrB_N"/>
</dbReference>
<keyword evidence="7 12" id="KW-0862">Zinc</keyword>
<dbReference type="FunFam" id="3.40.50.300:FF:000489">
    <property type="entry name" value="Primosome assembly protein PriA"/>
    <property type="match status" value="1"/>
</dbReference>
<keyword evidence="3 12" id="KW-0479">Metal-binding</keyword>
<evidence type="ECO:0000256" key="7">
    <source>
        <dbReference type="ARBA" id="ARBA00022833"/>
    </source>
</evidence>
<proteinExistence type="inferred from homology"/>
<dbReference type="Gene3D" id="3.40.1440.60">
    <property type="entry name" value="PriA, 3(prime) DNA-binding domain"/>
    <property type="match status" value="1"/>
</dbReference>
<dbReference type="InterPro" id="IPR041222">
    <property type="entry name" value="PriA_3primeBD"/>
</dbReference>
<dbReference type="InterPro" id="IPR036388">
    <property type="entry name" value="WH-like_DNA-bd_sf"/>
</dbReference>
<feature type="binding site" evidence="12">
    <location>
        <position position="522"/>
    </location>
    <ligand>
        <name>Zn(2+)</name>
        <dbReference type="ChEBI" id="CHEBI:29105"/>
        <label>1</label>
    </ligand>
</feature>
<sequence>MFAEVVFALPFRKAFTYEIPAELKKFVKEGVRVVAPFGKRTLTGFVIKVSRTTQVKDEIKQIREVLDDEPIFNKTLLKFYEWISEYYLCSLGEALKLLVPHGTEVESKRKISIDKQFVLQLLQKESKKTTLRYKILQELSTREQITFSALQKAVGKKNIYSHIRNLVEEGAVTIIDEIEGAKVKPKKVKYVRLAKDIKELYSSLPELDRKSPKQVKLLLVLIEAKGKSIPVAELLHKTETSKAALDSLEKKGFVEIFEKEVDRRYKEHYEEVHQELVLTEQQRNVFDEISPKIKESVFQAYLLHGVTGSGKTQVYIELAKVALEQNKSVLILVPEISLTPQITSRFYNNFGDLVTVLHSRMSAGERFDSWRRIHKGKSRIVVGARSALFAPMNKIGLIVVDEEHDASYKQQDMIPKYNARDSAVVLGSIHNCPVVLGSATPSVESRYNAEIGKYKLLTLPLRIDDAKLPSITLINVNVERKKGRMDNIFSKTLLDKIEDRLKKKEGVIILQNRRGFSTQIYCEDCGEIEMCSNCSVPMVFHINRNTIQCHYCGLEKPVPNACTHCGSINIKYFGTGTERVEDELQFYFPDARISRIDSDSITRKSYLSNLLLSFGKGEIDILVGTQMVSKGLDFSRVTLVGVISAETTLWLPDFRADERTFQLLTQVAGRAGRSKIAGEVIIQTQNEKHFALQKVLQNDYDGFYKREIIERERLGYPPFTRLALIETKDKSDQKAKGAATDFRKALKKYDKHLKISEPTTALIYKLKGFYRYHILIKSSRKSDPAGKLLRKAVLEAYTEFNRLSRYRDVKLFYDIDPQSIM</sequence>
<dbReference type="PANTHER" id="PTHR30580:SF0">
    <property type="entry name" value="PRIMOSOMAL PROTEIN N"/>
    <property type="match status" value="1"/>
</dbReference>
<dbReference type="EMBL" id="DSUJ01000008">
    <property type="protein sequence ID" value="HFI90322.1"/>
    <property type="molecule type" value="Genomic_DNA"/>
</dbReference>
<dbReference type="GO" id="GO:0016787">
    <property type="term" value="F:hydrolase activity"/>
    <property type="evidence" value="ECO:0007669"/>
    <property type="project" value="UniProtKB-KW"/>
</dbReference>
<dbReference type="PROSITE" id="PS51192">
    <property type="entry name" value="HELICASE_ATP_BIND_1"/>
    <property type="match status" value="1"/>
</dbReference>
<dbReference type="InterPro" id="IPR005259">
    <property type="entry name" value="PriA"/>
</dbReference>
<dbReference type="Pfam" id="PF18074">
    <property type="entry name" value="PriA_C"/>
    <property type="match status" value="1"/>
</dbReference>
<comment type="similarity">
    <text evidence="12">Belongs to the helicase family. PriA subfamily.</text>
</comment>
<evidence type="ECO:0000256" key="12">
    <source>
        <dbReference type="HAMAP-Rule" id="MF_00983"/>
    </source>
</evidence>
<dbReference type="SMART" id="SM00490">
    <property type="entry name" value="HELICc"/>
    <property type="match status" value="1"/>
</dbReference>
<dbReference type="InterPro" id="IPR027417">
    <property type="entry name" value="P-loop_NTPase"/>
</dbReference>
<dbReference type="SUPFAM" id="SSF46785">
    <property type="entry name" value="Winged helix' DNA-binding domain"/>
    <property type="match status" value="1"/>
</dbReference>
<dbReference type="AlphaFoldDB" id="A0A7V2ZI04"/>
<evidence type="ECO:0000256" key="6">
    <source>
        <dbReference type="ARBA" id="ARBA00022806"/>
    </source>
</evidence>
<dbReference type="Pfam" id="PF17764">
    <property type="entry name" value="PriA_3primeBD"/>
    <property type="match status" value="1"/>
</dbReference>
<keyword evidence="1 12" id="KW-0639">Primosome</keyword>
<feature type="binding site" evidence="12">
    <location>
        <position position="531"/>
    </location>
    <ligand>
        <name>Zn(2+)</name>
        <dbReference type="ChEBI" id="CHEBI:29105"/>
        <label>2</label>
    </ligand>
</feature>
<evidence type="ECO:0000256" key="3">
    <source>
        <dbReference type="ARBA" id="ARBA00022723"/>
    </source>
</evidence>
<dbReference type="Pfam" id="PF00271">
    <property type="entry name" value="Helicase_C"/>
    <property type="match status" value="1"/>
</dbReference>
<dbReference type="GO" id="GO:1990077">
    <property type="term" value="C:primosome complex"/>
    <property type="evidence" value="ECO:0007669"/>
    <property type="project" value="UniProtKB-UniRule"/>
</dbReference>
<comment type="catalytic activity">
    <reaction evidence="12">
        <text>Couples ATP hydrolysis with the unwinding of duplex DNA by translocating in the 3'-5' direction.</text>
        <dbReference type="EC" id="5.6.2.4"/>
    </reaction>
</comment>
<dbReference type="HAMAP" id="MF_00983">
    <property type="entry name" value="PriA"/>
    <property type="match status" value="1"/>
</dbReference>
<dbReference type="FunFam" id="3.40.1440.60:FF:000001">
    <property type="entry name" value="Primosomal protein N"/>
    <property type="match status" value="1"/>
</dbReference>
<feature type="binding site" evidence="12">
    <location>
        <position position="562"/>
    </location>
    <ligand>
        <name>Zn(2+)</name>
        <dbReference type="ChEBI" id="CHEBI:29105"/>
        <label>1</label>
    </ligand>
</feature>
<dbReference type="InterPro" id="IPR014001">
    <property type="entry name" value="Helicase_ATP-bd"/>
</dbReference>
<comment type="cofactor">
    <cofactor evidence="12">
        <name>Zn(2+)</name>
        <dbReference type="ChEBI" id="CHEBI:29105"/>
    </cofactor>
    <text evidence="12">Binds 2 zinc ions per subunit.</text>
</comment>
<dbReference type="GO" id="GO:0006302">
    <property type="term" value="P:double-strand break repair"/>
    <property type="evidence" value="ECO:0007669"/>
    <property type="project" value="InterPro"/>
</dbReference>
<dbReference type="PANTHER" id="PTHR30580">
    <property type="entry name" value="PRIMOSOMAL PROTEIN N"/>
    <property type="match status" value="1"/>
</dbReference>
<keyword evidence="8 12" id="KW-0067">ATP-binding</keyword>
<dbReference type="PROSITE" id="PS51194">
    <property type="entry name" value="HELICASE_CTER"/>
    <property type="match status" value="1"/>
</dbReference>
<dbReference type="Pfam" id="PF04851">
    <property type="entry name" value="ResIII"/>
    <property type="match status" value="1"/>
</dbReference>
<comment type="catalytic activity">
    <reaction evidence="11 12">
        <text>ATP + H2O = ADP + phosphate + H(+)</text>
        <dbReference type="Rhea" id="RHEA:13065"/>
        <dbReference type="ChEBI" id="CHEBI:15377"/>
        <dbReference type="ChEBI" id="CHEBI:15378"/>
        <dbReference type="ChEBI" id="CHEBI:30616"/>
        <dbReference type="ChEBI" id="CHEBI:43474"/>
        <dbReference type="ChEBI" id="CHEBI:456216"/>
        <dbReference type="EC" id="5.6.2.4"/>
    </reaction>
</comment>
<dbReference type="GO" id="GO:0006269">
    <property type="term" value="P:DNA replication, synthesis of primer"/>
    <property type="evidence" value="ECO:0007669"/>
    <property type="project" value="UniProtKB-KW"/>
</dbReference>
<comment type="function">
    <text evidence="12">Initiates the restart of stalled replication forks, which reloads the replicative helicase on sites other than the origin of replication. Recognizes and binds to abandoned replication forks and remodels them to uncover a helicase loading site. Promotes assembly of the primosome at these replication forks.</text>
</comment>
<keyword evidence="2 12" id="KW-0235">DNA replication</keyword>
<evidence type="ECO:0000256" key="5">
    <source>
        <dbReference type="ARBA" id="ARBA00022801"/>
    </source>
</evidence>
<feature type="binding site" evidence="12">
    <location>
        <position position="552"/>
    </location>
    <ligand>
        <name>Zn(2+)</name>
        <dbReference type="ChEBI" id="CHEBI:29105"/>
        <label>2</label>
    </ligand>
</feature>